<dbReference type="InterPro" id="IPR048254">
    <property type="entry name" value="CDP_ALCOHOL_P_TRANSF_CS"/>
</dbReference>
<dbReference type="PANTHER" id="PTHR14269:SF61">
    <property type="entry name" value="CDP-DIACYLGLYCEROL--SERINE O-PHOSPHATIDYLTRANSFERASE"/>
    <property type="match status" value="1"/>
</dbReference>
<dbReference type="AlphaFoldDB" id="A0A2G3PQG6"/>
<accession>A0A2G3PQG6</accession>
<evidence type="ECO:0000256" key="7">
    <source>
        <dbReference type="ARBA" id="ARBA00023098"/>
    </source>
</evidence>
<feature type="transmembrane region" description="Helical" evidence="13">
    <location>
        <begin position="197"/>
        <end position="218"/>
    </location>
</feature>
<name>A0A2G3PQG6_WILMA</name>
<feature type="region of interest" description="Disordered" evidence="12">
    <location>
        <begin position="301"/>
        <end position="323"/>
    </location>
</feature>
<sequence>MKESVRKEPGRKEPVRKDPVRRSGSRVVPAGSSRRRRRPSRAGTLNTGKLLVPSALTVLAICAGLSATKFALDGRIHLCVAMIAAAALLDGLDGRVARLLGATTRIGAELDSLADAINFGVAPALTLYVLLLEGNDVGWLLSLIYCCAIVLRLARFNTLIDEDDTPQYTKDFFVGVPAPAAALIAMLPIALEEQFGMGWWTSEATVGTWMTITALLAVSRLPTASLKSYAVPPNALVLVLIGVALFAAALLTYPYLLMVVAIGLYLLHIPFAWRTKRWVASRPETWDFHPRERRAERRAIRQVRRGRPTKSSARLGLRRPGDQ</sequence>
<evidence type="ECO:0000256" key="6">
    <source>
        <dbReference type="ARBA" id="ARBA00022989"/>
    </source>
</evidence>
<evidence type="ECO:0000256" key="1">
    <source>
        <dbReference type="ARBA" id="ARBA00004141"/>
    </source>
</evidence>
<dbReference type="Gene3D" id="1.20.120.1760">
    <property type="match status" value="1"/>
</dbReference>
<dbReference type="Proteomes" id="UP000225108">
    <property type="component" value="Unassembled WGS sequence"/>
</dbReference>
<keyword evidence="7" id="KW-0443">Lipid metabolism</keyword>
<dbReference type="EMBL" id="PEBD01000004">
    <property type="protein sequence ID" value="PHV68108.1"/>
    <property type="molecule type" value="Genomic_DNA"/>
</dbReference>
<dbReference type="Pfam" id="PF01066">
    <property type="entry name" value="CDP-OH_P_transf"/>
    <property type="match status" value="1"/>
</dbReference>
<feature type="compositionally biased region" description="Basic and acidic residues" evidence="12">
    <location>
        <begin position="1"/>
        <end position="21"/>
    </location>
</feature>
<dbReference type="GO" id="GO:0008654">
    <property type="term" value="P:phospholipid biosynthetic process"/>
    <property type="evidence" value="ECO:0007669"/>
    <property type="project" value="UniProtKB-KW"/>
</dbReference>
<dbReference type="PROSITE" id="PS00379">
    <property type="entry name" value="CDP_ALCOHOL_P_TRANSF"/>
    <property type="match status" value="1"/>
</dbReference>
<feature type="transmembrane region" description="Helical" evidence="13">
    <location>
        <begin position="255"/>
        <end position="273"/>
    </location>
</feature>
<dbReference type="PANTHER" id="PTHR14269">
    <property type="entry name" value="CDP-DIACYLGLYCEROL--GLYCEROL-3-PHOSPHATE 3-PHOSPHATIDYLTRANSFERASE-RELATED"/>
    <property type="match status" value="1"/>
</dbReference>
<comment type="similarity">
    <text evidence="2 11">Belongs to the CDP-alcohol phosphatidyltransferase class-I family.</text>
</comment>
<evidence type="ECO:0000256" key="3">
    <source>
        <dbReference type="ARBA" id="ARBA00022516"/>
    </source>
</evidence>
<feature type="transmembrane region" description="Helical" evidence="13">
    <location>
        <begin position="50"/>
        <end position="68"/>
    </location>
</feature>
<evidence type="ECO:0000256" key="4">
    <source>
        <dbReference type="ARBA" id="ARBA00022679"/>
    </source>
</evidence>
<feature type="transmembrane region" description="Helical" evidence="13">
    <location>
        <begin position="230"/>
        <end position="249"/>
    </location>
</feature>
<dbReference type="GO" id="GO:0016780">
    <property type="term" value="F:phosphotransferase activity, for other substituted phosphate groups"/>
    <property type="evidence" value="ECO:0007669"/>
    <property type="project" value="InterPro"/>
</dbReference>
<keyword evidence="10" id="KW-1208">Phospholipid metabolism</keyword>
<evidence type="ECO:0000313" key="14">
    <source>
        <dbReference type="EMBL" id="PHV68108.1"/>
    </source>
</evidence>
<feature type="region of interest" description="Disordered" evidence="12">
    <location>
        <begin position="1"/>
        <end position="45"/>
    </location>
</feature>
<evidence type="ECO:0000256" key="8">
    <source>
        <dbReference type="ARBA" id="ARBA00023136"/>
    </source>
</evidence>
<keyword evidence="4 11" id="KW-0808">Transferase</keyword>
<dbReference type="InterPro" id="IPR050324">
    <property type="entry name" value="CDP-alcohol_PTase-I"/>
</dbReference>
<comment type="subcellular location">
    <subcellularLocation>
        <location evidence="1">Membrane</location>
        <topology evidence="1">Multi-pass membrane protein</topology>
    </subcellularLocation>
</comment>
<dbReference type="InterPro" id="IPR043130">
    <property type="entry name" value="CDP-OH_PTrfase_TM_dom"/>
</dbReference>
<protein>
    <submittedName>
        <fullName evidence="14">Phosphatidylserine synthase</fullName>
    </submittedName>
</protein>
<keyword evidence="9" id="KW-0594">Phospholipid biosynthesis</keyword>
<feature type="transmembrane region" description="Helical" evidence="13">
    <location>
        <begin position="137"/>
        <end position="160"/>
    </location>
</feature>
<keyword evidence="5 13" id="KW-0812">Transmembrane</keyword>
<feature type="transmembrane region" description="Helical" evidence="13">
    <location>
        <begin position="172"/>
        <end position="191"/>
    </location>
</feature>
<dbReference type="InterPro" id="IPR000462">
    <property type="entry name" value="CDP-OH_P_trans"/>
</dbReference>
<proteinExistence type="inferred from homology"/>
<comment type="caution">
    <text evidence="14">The sequence shown here is derived from an EMBL/GenBank/DDBJ whole genome shotgun (WGS) entry which is preliminary data.</text>
</comment>
<evidence type="ECO:0000256" key="5">
    <source>
        <dbReference type="ARBA" id="ARBA00022692"/>
    </source>
</evidence>
<evidence type="ECO:0000256" key="12">
    <source>
        <dbReference type="SAM" id="MobiDB-lite"/>
    </source>
</evidence>
<reference evidence="14 15" key="1">
    <citation type="submission" date="2017-10" db="EMBL/GenBank/DDBJ databases">
        <title>The draft genome sequence of Williamsia sp. BULT 1.1 isolated from the semi-arid grassland soils from South Africa.</title>
        <authorList>
            <person name="Kabwe M.H."/>
            <person name="Govender N."/>
            <person name="Mutseka Lunga P."/>
            <person name="Vikram S."/>
            <person name="Makhalanyane T.P."/>
        </authorList>
    </citation>
    <scope>NUCLEOTIDE SEQUENCE [LARGE SCALE GENOMIC DNA]</scope>
    <source>
        <strain evidence="14 15">BULT 1.1</strain>
    </source>
</reference>
<keyword evidence="8 13" id="KW-0472">Membrane</keyword>
<evidence type="ECO:0000256" key="11">
    <source>
        <dbReference type="RuleBase" id="RU003750"/>
    </source>
</evidence>
<dbReference type="RefSeq" id="WP_099381265.1">
    <property type="nucleotide sequence ID" value="NZ_PEBD01000004.1"/>
</dbReference>
<evidence type="ECO:0000256" key="9">
    <source>
        <dbReference type="ARBA" id="ARBA00023209"/>
    </source>
</evidence>
<evidence type="ECO:0000256" key="2">
    <source>
        <dbReference type="ARBA" id="ARBA00010441"/>
    </source>
</evidence>
<organism evidence="14 15">
    <name type="scientific">Williamsia marianensis</name>
    <dbReference type="NCBI Taxonomy" id="85044"/>
    <lineage>
        <taxon>Bacteria</taxon>
        <taxon>Bacillati</taxon>
        <taxon>Actinomycetota</taxon>
        <taxon>Actinomycetes</taxon>
        <taxon>Mycobacteriales</taxon>
        <taxon>Nocardiaceae</taxon>
        <taxon>Williamsia</taxon>
    </lineage>
</organism>
<keyword evidence="3" id="KW-0444">Lipid biosynthesis</keyword>
<evidence type="ECO:0000256" key="13">
    <source>
        <dbReference type="SAM" id="Phobius"/>
    </source>
</evidence>
<dbReference type="GO" id="GO:0016020">
    <property type="term" value="C:membrane"/>
    <property type="evidence" value="ECO:0007669"/>
    <property type="project" value="UniProtKB-SubCell"/>
</dbReference>
<evidence type="ECO:0000313" key="15">
    <source>
        <dbReference type="Proteomes" id="UP000225108"/>
    </source>
</evidence>
<keyword evidence="6 13" id="KW-1133">Transmembrane helix</keyword>
<gene>
    <name evidence="14" type="ORF">CSW57_02260</name>
</gene>
<evidence type="ECO:0000256" key="10">
    <source>
        <dbReference type="ARBA" id="ARBA00023264"/>
    </source>
</evidence>